<evidence type="ECO:0000256" key="7">
    <source>
        <dbReference type="SAM" id="SignalP"/>
    </source>
</evidence>
<protein>
    <submittedName>
        <fullName evidence="10">LIRP-like</fullName>
    </submittedName>
</protein>
<dbReference type="PANTHER" id="PTHR13647:SF4">
    <property type="entry name" value="INSULIN-LIKE PEPTIDE 1-RELATED"/>
    <property type="match status" value="1"/>
</dbReference>
<dbReference type="Gene3D" id="1.10.100.10">
    <property type="entry name" value="Insulin-like"/>
    <property type="match status" value="1"/>
</dbReference>
<sequence length="133" mass="15207">MNWQLLLALCACTAVTYVQGLPNQHKLQTRSQKFCGRHLAEALALVCNNVYYTPNKRADSDFTSNRVDLEPWWTAFSYVEPRPDDGFLDSRTARVVFGKRDVFFRKMRGVADECCRKGCSISELTSYCGQHSK</sequence>
<evidence type="ECO:0000256" key="6">
    <source>
        <dbReference type="RuleBase" id="RU000406"/>
    </source>
</evidence>
<evidence type="ECO:0000259" key="8">
    <source>
        <dbReference type="SMART" id="SM00078"/>
    </source>
</evidence>
<dbReference type="InterPro" id="IPR022353">
    <property type="entry name" value="Insulin_CS"/>
</dbReference>
<dbReference type="InterPro" id="IPR036438">
    <property type="entry name" value="Insulin-like_sf"/>
</dbReference>
<organism evidence="9 10">
    <name type="scientific">Limulus polyphemus</name>
    <name type="common">Atlantic horseshoe crab</name>
    <dbReference type="NCBI Taxonomy" id="6850"/>
    <lineage>
        <taxon>Eukaryota</taxon>
        <taxon>Metazoa</taxon>
        <taxon>Ecdysozoa</taxon>
        <taxon>Arthropoda</taxon>
        <taxon>Chelicerata</taxon>
        <taxon>Merostomata</taxon>
        <taxon>Xiphosura</taxon>
        <taxon>Limulidae</taxon>
        <taxon>Limulus</taxon>
    </lineage>
</organism>
<dbReference type="SMART" id="SM00078">
    <property type="entry name" value="IlGF"/>
    <property type="match status" value="1"/>
</dbReference>
<name>A0ABM1B489_LIMPO</name>
<keyword evidence="3" id="KW-0165">Cleavage on pair of basic residues</keyword>
<feature type="chain" id="PRO_5045468526" evidence="7">
    <location>
        <begin position="21"/>
        <end position="133"/>
    </location>
</feature>
<dbReference type="PRINTS" id="PR00276">
    <property type="entry name" value="INSULINFAMLY"/>
</dbReference>
<accession>A0ABM1B489</accession>
<evidence type="ECO:0000256" key="1">
    <source>
        <dbReference type="ARBA" id="ARBA00009034"/>
    </source>
</evidence>
<evidence type="ECO:0000256" key="5">
    <source>
        <dbReference type="ARBA" id="ARBA00023157"/>
    </source>
</evidence>
<dbReference type="PANTHER" id="PTHR13647">
    <property type="entry name" value="INSULIN-LIKE PEPTIDE 2-RELATED"/>
    <property type="match status" value="1"/>
</dbReference>
<keyword evidence="4 7" id="KW-0732">Signal</keyword>
<dbReference type="Proteomes" id="UP000694941">
    <property type="component" value="Unplaced"/>
</dbReference>
<keyword evidence="6" id="KW-0964">Secreted</keyword>
<comment type="subcellular location">
    <subcellularLocation>
        <location evidence="6">Secreted</location>
    </subcellularLocation>
</comment>
<dbReference type="SUPFAM" id="SSF56994">
    <property type="entry name" value="Insulin-like"/>
    <property type="match status" value="1"/>
</dbReference>
<comment type="similarity">
    <text evidence="1 6">Belongs to the insulin family.</text>
</comment>
<dbReference type="InterPro" id="IPR016179">
    <property type="entry name" value="Insulin-like"/>
</dbReference>
<dbReference type="RefSeq" id="XP_013774489.1">
    <property type="nucleotide sequence ID" value="XM_013919035.2"/>
</dbReference>
<keyword evidence="9" id="KW-1185">Reference proteome</keyword>
<dbReference type="InterPro" id="IPR022352">
    <property type="entry name" value="Ins/IGF/rlx"/>
</dbReference>
<gene>
    <name evidence="10" type="primary">LOC106459415</name>
</gene>
<evidence type="ECO:0000256" key="3">
    <source>
        <dbReference type="ARBA" id="ARBA00022685"/>
    </source>
</evidence>
<keyword evidence="5" id="KW-1015">Disulfide bond</keyword>
<evidence type="ECO:0000256" key="4">
    <source>
        <dbReference type="ARBA" id="ARBA00022729"/>
    </source>
</evidence>
<evidence type="ECO:0000256" key="2">
    <source>
        <dbReference type="ARBA" id="ARBA00011207"/>
    </source>
</evidence>
<comment type="subunit">
    <text evidence="2">Heterodimer of a B chain and an A chain linked by two disulfide bonds.</text>
</comment>
<evidence type="ECO:0000313" key="9">
    <source>
        <dbReference type="Proteomes" id="UP000694941"/>
    </source>
</evidence>
<proteinExistence type="inferred from homology"/>
<dbReference type="Pfam" id="PF00049">
    <property type="entry name" value="Insulin"/>
    <property type="match status" value="1"/>
</dbReference>
<dbReference type="PROSITE" id="PS00262">
    <property type="entry name" value="INSULIN"/>
    <property type="match status" value="1"/>
</dbReference>
<reference evidence="10" key="1">
    <citation type="submission" date="2025-08" db="UniProtKB">
        <authorList>
            <consortium name="RefSeq"/>
        </authorList>
    </citation>
    <scope>IDENTIFICATION</scope>
    <source>
        <tissue evidence="10">Muscle</tissue>
    </source>
</reference>
<feature type="domain" description="Insulin-like" evidence="8">
    <location>
        <begin position="32"/>
        <end position="128"/>
    </location>
</feature>
<dbReference type="GeneID" id="106459415"/>
<evidence type="ECO:0000313" key="10">
    <source>
        <dbReference type="RefSeq" id="XP_013774489.1"/>
    </source>
</evidence>
<feature type="signal peptide" evidence="7">
    <location>
        <begin position="1"/>
        <end position="20"/>
    </location>
</feature>